<dbReference type="AlphaFoldDB" id="A0A286EFW7"/>
<dbReference type="RefSeq" id="WP_224446373.1">
    <property type="nucleotide sequence ID" value="NZ_CP083931.1"/>
</dbReference>
<evidence type="ECO:0000313" key="3">
    <source>
        <dbReference type="Proteomes" id="UP000219669"/>
    </source>
</evidence>
<name>A0A286EFW7_9NEIS</name>
<keyword evidence="3" id="KW-1185">Reference proteome</keyword>
<keyword evidence="1" id="KW-0732">Signal</keyword>
<reference evidence="2 3" key="1">
    <citation type="submission" date="2017-09" db="EMBL/GenBank/DDBJ databases">
        <authorList>
            <person name="Ehlers B."/>
            <person name="Leendertz F.H."/>
        </authorList>
    </citation>
    <scope>NUCLEOTIDE SEQUENCE [LARGE SCALE GENOMIC DNA]</scope>
    <source>
        <strain evidence="2 3">DSM 16848</strain>
    </source>
</reference>
<evidence type="ECO:0000313" key="2">
    <source>
        <dbReference type="EMBL" id="SOD69800.1"/>
    </source>
</evidence>
<sequence length="110" mass="12221">MKKTALFLIIAALVSQTATARLLPTSIRVDNSASCMVADPTGTLLNVRETPAGKRLGSLKNGTKLTLTHFDDDSRGRTWSYVKWEGQPLQKTNEKPNEGWVIREYISCKL</sequence>
<feature type="signal peptide" evidence="1">
    <location>
        <begin position="1"/>
        <end position="20"/>
    </location>
</feature>
<protein>
    <submittedName>
        <fullName evidence="2">SH3 domain-containing protein</fullName>
    </submittedName>
</protein>
<dbReference type="Proteomes" id="UP000219669">
    <property type="component" value="Unassembled WGS sequence"/>
</dbReference>
<dbReference type="Gene3D" id="2.30.30.40">
    <property type="entry name" value="SH3 Domains"/>
    <property type="match status" value="1"/>
</dbReference>
<proteinExistence type="predicted"/>
<accession>A0A286EFW7</accession>
<evidence type="ECO:0000256" key="1">
    <source>
        <dbReference type="SAM" id="SignalP"/>
    </source>
</evidence>
<organism evidence="2 3">
    <name type="scientific">Alysiella filiformis DSM 16848</name>
    <dbReference type="NCBI Taxonomy" id="1120981"/>
    <lineage>
        <taxon>Bacteria</taxon>
        <taxon>Pseudomonadati</taxon>
        <taxon>Pseudomonadota</taxon>
        <taxon>Betaproteobacteria</taxon>
        <taxon>Neisseriales</taxon>
        <taxon>Neisseriaceae</taxon>
        <taxon>Alysiella</taxon>
    </lineage>
</organism>
<feature type="chain" id="PRO_5012018518" evidence="1">
    <location>
        <begin position="21"/>
        <end position="110"/>
    </location>
</feature>
<dbReference type="EMBL" id="OCNF01000018">
    <property type="protein sequence ID" value="SOD69800.1"/>
    <property type="molecule type" value="Genomic_DNA"/>
</dbReference>
<gene>
    <name evidence="2" type="ORF">SAMN02746062_01844</name>
</gene>